<dbReference type="InterPro" id="IPR011009">
    <property type="entry name" value="Kinase-like_dom_sf"/>
</dbReference>
<dbReference type="KEGG" id="tet:TTHERM_00194780"/>
<feature type="repeat" description="TPR" evidence="3">
    <location>
        <begin position="1344"/>
        <end position="1377"/>
    </location>
</feature>
<dbReference type="GO" id="GO:0005524">
    <property type="term" value="F:ATP binding"/>
    <property type="evidence" value="ECO:0007669"/>
    <property type="project" value="InterPro"/>
</dbReference>
<dbReference type="eggNOG" id="KOG0660">
    <property type="taxonomic scope" value="Eukaryota"/>
</dbReference>
<evidence type="ECO:0000313" key="6">
    <source>
        <dbReference type="EMBL" id="EAR96986.2"/>
    </source>
</evidence>
<dbReference type="HOGENOM" id="CLU_237118_0_0_1"/>
<dbReference type="PROSITE" id="PS50293">
    <property type="entry name" value="TPR_REGION"/>
    <property type="match status" value="1"/>
</dbReference>
<name>Q23K57_TETTS</name>
<dbReference type="PROSITE" id="PS50005">
    <property type="entry name" value="TPR"/>
    <property type="match status" value="3"/>
</dbReference>
<feature type="domain" description="Protein kinase" evidence="5">
    <location>
        <begin position="422"/>
        <end position="729"/>
    </location>
</feature>
<dbReference type="GeneID" id="7830569"/>
<dbReference type="OrthoDB" id="5142960at2759"/>
<dbReference type="Gene3D" id="3.30.200.20">
    <property type="entry name" value="Phosphorylase Kinase, domain 1"/>
    <property type="match status" value="1"/>
</dbReference>
<dbReference type="EMBL" id="GG662673">
    <property type="protein sequence ID" value="EAR96986.2"/>
    <property type="molecule type" value="Genomic_DNA"/>
</dbReference>
<dbReference type="Gene3D" id="1.25.40.10">
    <property type="entry name" value="Tetratricopeptide repeat domain"/>
    <property type="match status" value="3"/>
</dbReference>
<reference evidence="7" key="1">
    <citation type="journal article" date="2006" name="PLoS Biol.">
        <title>Macronuclear genome sequence of the ciliate Tetrahymena thermophila, a model eukaryote.</title>
        <authorList>
            <person name="Eisen J.A."/>
            <person name="Coyne R.S."/>
            <person name="Wu M."/>
            <person name="Wu D."/>
            <person name="Thiagarajan M."/>
            <person name="Wortman J.R."/>
            <person name="Badger J.H."/>
            <person name="Ren Q."/>
            <person name="Amedeo P."/>
            <person name="Jones K.M."/>
            <person name="Tallon L.J."/>
            <person name="Delcher A.L."/>
            <person name="Salzberg S.L."/>
            <person name="Silva J.C."/>
            <person name="Haas B.J."/>
            <person name="Majoros W.H."/>
            <person name="Farzad M."/>
            <person name="Carlton J.M."/>
            <person name="Smith R.K. Jr."/>
            <person name="Garg J."/>
            <person name="Pearlman R.E."/>
            <person name="Karrer K.M."/>
            <person name="Sun L."/>
            <person name="Manning G."/>
            <person name="Elde N.C."/>
            <person name="Turkewitz A.P."/>
            <person name="Asai D.J."/>
            <person name="Wilkes D.E."/>
            <person name="Wang Y."/>
            <person name="Cai H."/>
            <person name="Collins K."/>
            <person name="Stewart B.A."/>
            <person name="Lee S.R."/>
            <person name="Wilamowska K."/>
            <person name="Weinberg Z."/>
            <person name="Ruzzo W.L."/>
            <person name="Wloga D."/>
            <person name="Gaertig J."/>
            <person name="Frankel J."/>
            <person name="Tsao C.-C."/>
            <person name="Gorovsky M.A."/>
            <person name="Keeling P.J."/>
            <person name="Waller R.F."/>
            <person name="Patron N.J."/>
            <person name="Cherry J.M."/>
            <person name="Stover N.A."/>
            <person name="Krieger C.J."/>
            <person name="del Toro C."/>
            <person name="Ryder H.F."/>
            <person name="Williamson S.C."/>
            <person name="Barbeau R.A."/>
            <person name="Hamilton E.P."/>
            <person name="Orias E."/>
        </authorList>
    </citation>
    <scope>NUCLEOTIDE SEQUENCE [LARGE SCALE GENOMIC DNA]</scope>
    <source>
        <strain evidence="7">SB210</strain>
    </source>
</reference>
<organism evidence="6 7">
    <name type="scientific">Tetrahymena thermophila (strain SB210)</name>
    <dbReference type="NCBI Taxonomy" id="312017"/>
    <lineage>
        <taxon>Eukaryota</taxon>
        <taxon>Sar</taxon>
        <taxon>Alveolata</taxon>
        <taxon>Ciliophora</taxon>
        <taxon>Intramacronucleata</taxon>
        <taxon>Oligohymenophorea</taxon>
        <taxon>Hymenostomatida</taxon>
        <taxon>Tetrahymenina</taxon>
        <taxon>Tetrahymenidae</taxon>
        <taxon>Tetrahymena</taxon>
    </lineage>
</organism>
<dbReference type="PANTHER" id="PTHR45641">
    <property type="entry name" value="TETRATRICOPEPTIDE REPEAT PROTEIN (AFU_ORTHOLOGUE AFUA_6G03870)"/>
    <property type="match status" value="1"/>
</dbReference>
<evidence type="ECO:0000256" key="1">
    <source>
        <dbReference type="ARBA" id="ARBA00022737"/>
    </source>
</evidence>
<dbReference type="Pfam" id="PF13424">
    <property type="entry name" value="TPR_12"/>
    <property type="match status" value="4"/>
</dbReference>
<dbReference type="SUPFAM" id="SSF48452">
    <property type="entry name" value="TPR-like"/>
    <property type="match status" value="3"/>
</dbReference>
<dbReference type="eggNOG" id="KOG1840">
    <property type="taxonomic scope" value="Eukaryota"/>
</dbReference>
<proteinExistence type="predicted"/>
<dbReference type="SMART" id="SM00220">
    <property type="entry name" value="S_TKc"/>
    <property type="match status" value="1"/>
</dbReference>
<feature type="compositionally biased region" description="Low complexity" evidence="4">
    <location>
        <begin position="604"/>
        <end position="613"/>
    </location>
</feature>
<dbReference type="Gene3D" id="1.10.510.10">
    <property type="entry name" value="Transferase(Phosphotransferase) domain 1"/>
    <property type="match status" value="1"/>
</dbReference>
<dbReference type="Proteomes" id="UP000009168">
    <property type="component" value="Unassembled WGS sequence"/>
</dbReference>
<feature type="repeat" description="TPR" evidence="3">
    <location>
        <begin position="1218"/>
        <end position="1251"/>
    </location>
</feature>
<sequence length="1842" mass="214360">MQRKRRNIKVYTIQSLTGLDKQDRTSRNPLFQPKNKSTCEFSIQNTLNVSLNQKAVDIIEQLQKELITNYHEDIAKQIGTWINSYKKQKNKQFSISFSPHTLHLIDTPQDEQRIPRVIESTKKLILLAESLSCQPDELESKVLELIEKQFLQIYTKIENAFDEEATVDNSSQNTYIHLKGRRAFNLLQEFCNTFTENEPIYKILALSKSESFQTLQKLNKYTKVFILKEEDNDNAHKILSDLNMEKINIFLTLIDRITSNLETITKNFKNQSSALESVLKNIHSSQMIQPFYDAKIDYNAAPEEATSSISMSKNTFMFSDRNGKKIPIVQGNFNNNDENKEGQSMVIEESDEDCDDEEDYEHYNNENNLGQNLNRLSRHNKMQFQQASKKNEKQNEDSNQDQFSFQIEYLKPGNIPWDLQTIRSEGKIGSGGQGTVFRAFDPKKERQIALKFTNLPFNWEKFKDRYLEEIRIQSYMTSKKMSHILEVDNKIYIYQDKYGQQQKYLISLMELGVGSLEDFIKICAQENKIISDRHIFHIFFDILQGLQQMHTLNYAHKDIKPQNIIYSIKDKCWKIADFGCIQVIQNGTGGEKNGEISSEHSSNLKKNNSQNSSDPGSPKNNIQNYTNRFAQECYVTGTPTYMSPELYSLYQQRQEVGLVNLVANDFYSLGITILKLRELEKIERTKLNEKIMINRLSSDKLSNLITMLLNEDQVFRSSLSFNSFTEMFFNEYQDYIKTQKDEEFNYLETVFKYDENAQDNLNLAQKLECAKTYQNINLREKCLRYFEEIVSDPEFEKLDIFEKRNILVEQVQALSYFGDYERAYEQGMKCLNISSEQLKGFHSNEFVISDLKNIGQILFNQGQYDLALQKYLLVLDIIAEDQEKKQQLDLEFRNSQNLYLKKQSEQINQIKRTPSAKRATQSGNIERKSTFHKSKIIQKENQSEILNHVEFCESDKDGNQEKELSNSDKVLENLNTNHNEEIMNLANAEHHDQKDINQDNKQNNFSDIVSSNNQSFQIDQNGSKIPQNNKIQILISSNSLAEFQNDSVLTNSNGKNSQNEIQRSSQFDNSIDQNRQASFSEFNSKNKQHADNLLSSNSQNSKLNSDYCIDKDEDIKADQKNHVSLLGHKEIQNTILDTIQESSYNNSIQNTFKPETPSQTTSGQTRDFTSFTTSTTNNLKFESNFHSKNVIKQAMEYDNSLGKFNQEHVSQEIQNDLAQIQTLIGQALNKLGHYDKALKYYEEALKTTEKNLGKNDIQVAIILDSMGESLVNNGRYKESFRIFKRSYKIKRNEYGRNSIHLAETIAQMGKVLEKLTLYEKSAQHYSKALQIFEQHYGQNHIKTAEILNHLGNVKRAEGNYKQAYQLYLEVLTIMKNHYPSDHIEIGKIYHDIGNVLRNQENHELSLDYFLKAEEIKIKYYGTDHVEVSNTRQYIGIIYRKMEKLDLAQKYFELALAPMENHFGKEHIEVVKLVQEIAVLLQLQGHLQLAKEKLEFVLNNRIKEFGNFHIKTANTMQNVATIEMELCNYLKSLEYTQTVLTVRKQTFGENHIKVANSITSIAQLQDLIGDYQNAQSSLDNAIQIYNLDLVTNKGKILQANIIRATILYNTLQLKEAQNLLEKELIPNIKPSSVNYQQAYTLLGYIYQQQYLIFEDSNNDTQWLLRHFRDQISDGSPRDYITIFSNLSQIIQNILIESEKTYGKDHISYANVLEQNGLFNLNVEQVEAAIQIKLKRYEASHKEILNSKQLICQIEYLKSRQENNPFEQDPDKCKRIVENLKEILEQKQQFYQDNPNHTQLFNSLLLLYKITKENNYRERILSLINQNQIQINQKPDNSQQSIVI</sequence>
<feature type="repeat" description="TPR" evidence="3">
    <location>
        <begin position="1302"/>
        <end position="1335"/>
    </location>
</feature>
<gene>
    <name evidence="6" type="ORF">TTHERM_00194780</name>
</gene>
<dbReference type="InterPro" id="IPR011990">
    <property type="entry name" value="TPR-like_helical_dom_sf"/>
</dbReference>
<keyword evidence="7" id="KW-1185">Reference proteome</keyword>
<keyword evidence="1" id="KW-0677">Repeat</keyword>
<dbReference type="PANTHER" id="PTHR45641:SF19">
    <property type="entry name" value="NEPHROCYSTIN-3"/>
    <property type="match status" value="1"/>
</dbReference>
<feature type="region of interest" description="Disordered" evidence="4">
    <location>
        <begin position="591"/>
        <end position="622"/>
    </location>
</feature>
<dbReference type="InParanoid" id="Q23K57"/>
<dbReference type="InterPro" id="IPR019734">
    <property type="entry name" value="TPR_rpt"/>
</dbReference>
<dbReference type="PROSITE" id="PS50011">
    <property type="entry name" value="PROTEIN_KINASE_DOM"/>
    <property type="match status" value="1"/>
</dbReference>
<dbReference type="PROSITE" id="PS00108">
    <property type="entry name" value="PROTEIN_KINASE_ST"/>
    <property type="match status" value="1"/>
</dbReference>
<dbReference type="RefSeq" id="XP_001017231.2">
    <property type="nucleotide sequence ID" value="XM_001017231.3"/>
</dbReference>
<evidence type="ECO:0000259" key="5">
    <source>
        <dbReference type="PROSITE" id="PS50011"/>
    </source>
</evidence>
<dbReference type="InterPro" id="IPR000719">
    <property type="entry name" value="Prot_kinase_dom"/>
</dbReference>
<keyword evidence="2 3" id="KW-0802">TPR repeat</keyword>
<protein>
    <submittedName>
        <fullName evidence="6">Tetratricopeptide repeat protein</fullName>
    </submittedName>
</protein>
<evidence type="ECO:0000256" key="4">
    <source>
        <dbReference type="SAM" id="MobiDB-lite"/>
    </source>
</evidence>
<evidence type="ECO:0000313" key="7">
    <source>
        <dbReference type="Proteomes" id="UP000009168"/>
    </source>
</evidence>
<feature type="compositionally biased region" description="Acidic residues" evidence="4">
    <location>
        <begin position="349"/>
        <end position="360"/>
    </location>
</feature>
<dbReference type="SMART" id="SM00028">
    <property type="entry name" value="TPR"/>
    <property type="match status" value="9"/>
</dbReference>
<dbReference type="SUPFAM" id="SSF56112">
    <property type="entry name" value="Protein kinase-like (PK-like)"/>
    <property type="match status" value="1"/>
</dbReference>
<dbReference type="GO" id="GO:0004672">
    <property type="term" value="F:protein kinase activity"/>
    <property type="evidence" value="ECO:0007669"/>
    <property type="project" value="InterPro"/>
</dbReference>
<evidence type="ECO:0000256" key="2">
    <source>
        <dbReference type="ARBA" id="ARBA00022803"/>
    </source>
</evidence>
<dbReference type="Pfam" id="PF00069">
    <property type="entry name" value="Pkinase"/>
    <property type="match status" value="1"/>
</dbReference>
<feature type="region of interest" description="Disordered" evidence="4">
    <location>
        <begin position="349"/>
        <end position="371"/>
    </location>
</feature>
<dbReference type="STRING" id="312017.Q23K57"/>
<accession>Q23K57</accession>
<dbReference type="InterPro" id="IPR008271">
    <property type="entry name" value="Ser/Thr_kinase_AS"/>
</dbReference>
<evidence type="ECO:0000256" key="3">
    <source>
        <dbReference type="PROSITE-ProRule" id="PRU00339"/>
    </source>
</evidence>